<proteinExistence type="predicted"/>
<accession>A0A0A9F2B3</accession>
<sequence length="64" mass="7057">MSPPANSSDKLFTTISRVFFAPYLWRTSTIFEILVNASTIVSFNVSFGRSSIIISPSVAVDTLR</sequence>
<name>A0A0A9F2B3_ARUDO</name>
<organism evidence="1">
    <name type="scientific">Arundo donax</name>
    <name type="common">Giant reed</name>
    <name type="synonym">Donax arundinaceus</name>
    <dbReference type="NCBI Taxonomy" id="35708"/>
    <lineage>
        <taxon>Eukaryota</taxon>
        <taxon>Viridiplantae</taxon>
        <taxon>Streptophyta</taxon>
        <taxon>Embryophyta</taxon>
        <taxon>Tracheophyta</taxon>
        <taxon>Spermatophyta</taxon>
        <taxon>Magnoliopsida</taxon>
        <taxon>Liliopsida</taxon>
        <taxon>Poales</taxon>
        <taxon>Poaceae</taxon>
        <taxon>PACMAD clade</taxon>
        <taxon>Arundinoideae</taxon>
        <taxon>Arundineae</taxon>
        <taxon>Arundo</taxon>
    </lineage>
</organism>
<evidence type="ECO:0000313" key="1">
    <source>
        <dbReference type="EMBL" id="JAE06472.1"/>
    </source>
</evidence>
<dbReference type="EMBL" id="GBRH01191424">
    <property type="protein sequence ID" value="JAE06472.1"/>
    <property type="molecule type" value="Transcribed_RNA"/>
</dbReference>
<dbReference type="AlphaFoldDB" id="A0A0A9F2B3"/>
<reference evidence="1" key="1">
    <citation type="submission" date="2014-09" db="EMBL/GenBank/DDBJ databases">
        <authorList>
            <person name="Magalhaes I.L.F."/>
            <person name="Oliveira U."/>
            <person name="Santos F.R."/>
            <person name="Vidigal T.H.D.A."/>
            <person name="Brescovit A.D."/>
            <person name="Santos A.J."/>
        </authorList>
    </citation>
    <scope>NUCLEOTIDE SEQUENCE</scope>
    <source>
        <tissue evidence="1">Shoot tissue taken approximately 20 cm above the soil surface</tissue>
    </source>
</reference>
<reference evidence="1" key="2">
    <citation type="journal article" date="2015" name="Data Brief">
        <title>Shoot transcriptome of the giant reed, Arundo donax.</title>
        <authorList>
            <person name="Barrero R.A."/>
            <person name="Guerrero F.D."/>
            <person name="Moolhuijzen P."/>
            <person name="Goolsby J.A."/>
            <person name="Tidwell J."/>
            <person name="Bellgard S.E."/>
            <person name="Bellgard M.I."/>
        </authorList>
    </citation>
    <scope>NUCLEOTIDE SEQUENCE</scope>
    <source>
        <tissue evidence="1">Shoot tissue taken approximately 20 cm above the soil surface</tissue>
    </source>
</reference>
<protein>
    <submittedName>
        <fullName evidence="1">Uncharacterized protein</fullName>
    </submittedName>
</protein>